<name>A0A679I8E9_9RHOO</name>
<dbReference type="PANTHER" id="PTHR39555:SF1">
    <property type="entry name" value="TYPE IV PILUS INNER MEMBRANE COMPONENT PILO"/>
    <property type="match status" value="1"/>
</dbReference>
<dbReference type="GO" id="GO:0043107">
    <property type="term" value="P:type IV pilus-dependent motility"/>
    <property type="evidence" value="ECO:0007669"/>
    <property type="project" value="InterPro"/>
</dbReference>
<dbReference type="InterPro" id="IPR014717">
    <property type="entry name" value="Transl_elong_EF1B/ribsomal_bS6"/>
</dbReference>
<dbReference type="Pfam" id="PF04350">
    <property type="entry name" value="PilO"/>
    <property type="match status" value="1"/>
</dbReference>
<dbReference type="PANTHER" id="PTHR39555">
    <property type="entry name" value="FIMBRIAL ASSEMBLY PROTEIN PILO-LIKE PROTEIN-RELATED"/>
    <property type="match status" value="1"/>
</dbReference>
<reference evidence="2" key="1">
    <citation type="submission" date="2020-01" db="EMBL/GenBank/DDBJ databases">
        <title>Phosphoaccumulans saitamaens gen. nov., sp. nov., a polyphosphate accumulating bacterium isolated from surface river water.</title>
        <authorList>
            <person name="Watanabe K."/>
            <person name="Suda W."/>
        </authorList>
    </citation>
    <scope>NUCLEOTIDE SEQUENCE [LARGE SCALE GENOMIC DNA]</scope>
    <source>
        <strain evidence="2">ICHIAU1</strain>
    </source>
</reference>
<protein>
    <submittedName>
        <fullName evidence="1">Uncharacterized protein</fullName>
    </submittedName>
</protein>
<dbReference type="Proteomes" id="UP000463961">
    <property type="component" value="Chromosome"/>
</dbReference>
<dbReference type="InterPro" id="IPR007445">
    <property type="entry name" value="PilO"/>
</dbReference>
<accession>A0A679I8E9</accession>
<dbReference type="OrthoDB" id="9802133at2"/>
<dbReference type="GO" id="GO:0043683">
    <property type="term" value="P:type IV pilus assembly"/>
    <property type="evidence" value="ECO:0007669"/>
    <property type="project" value="InterPro"/>
</dbReference>
<keyword evidence="2" id="KW-1185">Reference proteome</keyword>
<evidence type="ECO:0000313" key="2">
    <source>
        <dbReference type="Proteomes" id="UP000463961"/>
    </source>
</evidence>
<sequence>MKTWHAHWARLQALIQQLMQTMALKLRGLSLSQRQRQRNDRAWWQKDIKELWAYLQQRPGRGSSGISWQSISDVSQWSVRFRMGVLAVVYGTVLTVGGSALWSGTQNSIAMLDQDLRELQSRYLSIAKQVDLLPVYQSQNAQILEQFGTLLDAIPAALESVHVLTQINQAAKEAGLHLELFKPLSEEAQPYYVVLPVEIRLRGDYNAMARFLELVSKMKHLVTVDIVLIPSATHEKQIVLVSLLKAYRYRELPAQHMGKAAR</sequence>
<gene>
    <name evidence="1" type="ORF">ICHIAU1_04300</name>
</gene>
<dbReference type="EMBL" id="AP022345">
    <property type="protein sequence ID" value="BBU68147.1"/>
    <property type="molecule type" value="Genomic_DNA"/>
</dbReference>
<organism evidence="1 2">
    <name type="scientific">Fluviibacter phosphoraccumulans</name>
    <dbReference type="NCBI Taxonomy" id="1751046"/>
    <lineage>
        <taxon>Bacteria</taxon>
        <taxon>Pseudomonadati</taxon>
        <taxon>Pseudomonadota</taxon>
        <taxon>Betaproteobacteria</taxon>
        <taxon>Rhodocyclales</taxon>
        <taxon>Fluviibacteraceae</taxon>
        <taxon>Fluviibacter</taxon>
    </lineage>
</organism>
<evidence type="ECO:0000313" key="1">
    <source>
        <dbReference type="EMBL" id="BBU68147.1"/>
    </source>
</evidence>
<proteinExistence type="predicted"/>
<dbReference type="Gene3D" id="3.30.70.60">
    <property type="match status" value="1"/>
</dbReference>
<dbReference type="RefSeq" id="WP_162048911.1">
    <property type="nucleotide sequence ID" value="NZ_AP019011.1"/>
</dbReference>
<dbReference type="AlphaFoldDB" id="A0A679I8E9"/>